<evidence type="ECO:0000256" key="1">
    <source>
        <dbReference type="ARBA" id="ARBA00022679"/>
    </source>
</evidence>
<comment type="caution">
    <text evidence="4">The sequence shown here is derived from an EMBL/GenBank/DDBJ whole genome shotgun (WGS) entry which is preliminary data.</text>
</comment>
<gene>
    <name evidence="4" type="ORF">I8J30_22025</name>
</gene>
<protein>
    <submittedName>
        <fullName evidence="4">N-acetyltransferase</fullName>
    </submittedName>
</protein>
<dbReference type="Gene3D" id="3.40.630.30">
    <property type="match status" value="1"/>
</dbReference>
<dbReference type="PROSITE" id="PS51186">
    <property type="entry name" value="GNAT"/>
    <property type="match status" value="1"/>
</dbReference>
<evidence type="ECO:0000313" key="5">
    <source>
        <dbReference type="Proteomes" id="UP000673394"/>
    </source>
</evidence>
<evidence type="ECO:0000256" key="2">
    <source>
        <dbReference type="ARBA" id="ARBA00023315"/>
    </source>
</evidence>
<feature type="domain" description="N-acetyltransferase" evidence="3">
    <location>
        <begin position="9"/>
        <end position="170"/>
    </location>
</feature>
<evidence type="ECO:0000259" key="3">
    <source>
        <dbReference type="PROSITE" id="PS51186"/>
    </source>
</evidence>
<sequence length="170" mass="19673">MNRKGTSDMRFAQMDERYLPQVLEIYNHYVVHTTVSFHTVPLTLEEIRPNVMPANPLYSTYVCEEDGAIIGYGLLTQHKNKQAYNTTAEVTVYLAPEHLGKRIGAEMVAFLETEARARKFHVLVATVCTENERSMRLFERLGYERAALFKEVGHKFGRWLDIASYQKILR</sequence>
<dbReference type="PANTHER" id="PTHR43072">
    <property type="entry name" value="N-ACETYLTRANSFERASE"/>
    <property type="match status" value="1"/>
</dbReference>
<accession>A0ABS5CHV9</accession>
<keyword evidence="5" id="KW-1185">Reference proteome</keyword>
<dbReference type="EMBL" id="JAGKSP010000010">
    <property type="protein sequence ID" value="MBP3965394.1"/>
    <property type="molecule type" value="Genomic_DNA"/>
</dbReference>
<dbReference type="RefSeq" id="WP_210661768.1">
    <property type="nucleotide sequence ID" value="NZ_JAGKSP010000010.1"/>
</dbReference>
<dbReference type="Pfam" id="PF00583">
    <property type="entry name" value="Acetyltransf_1"/>
    <property type="match status" value="1"/>
</dbReference>
<dbReference type="InterPro" id="IPR016181">
    <property type="entry name" value="Acyl_CoA_acyltransferase"/>
</dbReference>
<dbReference type="Proteomes" id="UP000673394">
    <property type="component" value="Unassembled WGS sequence"/>
</dbReference>
<organism evidence="4 5">
    <name type="scientific">Paenibacillus lignilyticus</name>
    <dbReference type="NCBI Taxonomy" id="1172615"/>
    <lineage>
        <taxon>Bacteria</taxon>
        <taxon>Bacillati</taxon>
        <taxon>Bacillota</taxon>
        <taxon>Bacilli</taxon>
        <taxon>Bacillales</taxon>
        <taxon>Paenibacillaceae</taxon>
        <taxon>Paenibacillus</taxon>
    </lineage>
</organism>
<proteinExistence type="predicted"/>
<name>A0ABS5CHV9_9BACL</name>
<dbReference type="CDD" id="cd04301">
    <property type="entry name" value="NAT_SF"/>
    <property type="match status" value="1"/>
</dbReference>
<reference evidence="4 5" key="1">
    <citation type="submission" date="2021-04" db="EMBL/GenBank/DDBJ databases">
        <title>Paenibacillus sp. DLE-14 whole genome sequence.</title>
        <authorList>
            <person name="Ham Y.J."/>
        </authorList>
    </citation>
    <scope>NUCLEOTIDE SEQUENCE [LARGE SCALE GENOMIC DNA]</scope>
    <source>
        <strain evidence="4 5">DLE-14</strain>
    </source>
</reference>
<keyword evidence="1" id="KW-0808">Transferase</keyword>
<dbReference type="SUPFAM" id="SSF55729">
    <property type="entry name" value="Acyl-CoA N-acyltransferases (Nat)"/>
    <property type="match status" value="1"/>
</dbReference>
<dbReference type="PANTHER" id="PTHR43072:SF23">
    <property type="entry name" value="UPF0039 PROTEIN C11D3.02C"/>
    <property type="match status" value="1"/>
</dbReference>
<keyword evidence="2" id="KW-0012">Acyltransferase</keyword>
<dbReference type="InterPro" id="IPR000182">
    <property type="entry name" value="GNAT_dom"/>
</dbReference>
<evidence type="ECO:0000313" key="4">
    <source>
        <dbReference type="EMBL" id="MBP3965394.1"/>
    </source>
</evidence>